<dbReference type="Pfam" id="PF25666">
    <property type="entry name" value="Partiti_capsid"/>
    <property type="match status" value="1"/>
</dbReference>
<gene>
    <name evidence="1" type="ORF">PSYICH_LOCUS13993</name>
</gene>
<reference evidence="1" key="1">
    <citation type="submission" date="2022-01" db="EMBL/GenBank/DDBJ databases">
        <authorList>
            <person name="King R."/>
        </authorList>
    </citation>
    <scope>NUCLEOTIDE SEQUENCE</scope>
</reference>
<sequence>MIVHQINRPKKNKSYECLYGGVSDLDVTVQWVECNSCGGWIHQNFFVRDLTTKSHPYVSAFTLVAYQQILFNAYLLICDIHCREPVSHNASKFKNDAAKSDYLTKLMDCYVPDELATLISQLAPTYDPQRKLMFYIPSFAGFSFAHDYGRTVPPCLMILAHNLLASLRTNADPEDTLRTFYSTTVLTIDNEHFTPAHFLGGYYLSNGRVTCHPNWLNTRFEKVYNPVIGRALIQRPTLAKTRLQSYEYDNPQSVDPYEFLLCYSEENIEVMFDLLSDISSFISKEIPSSRKLGQLLGEPSGVNILYHSIWSFVIPTWHSLPPAPASTPENTSTVTDKAYVTSIKYLSSAPIYKSSLVPPPESINAVFYLVGKNPYDKNSPPFHYDTFDRRKHVHPDVFWFQPYIQNPSAINYSLTLGLLIEQGDIDGTTIPLPNIAMSLTENNSMFMQGCLPITHVLSVPPNFNENSRFHLPIRKIHDSDPVGIALRDSSTVMLPQFGTAHVRSNMNRFYGPTVRENCNDNHVNFTYSAWPSGSIPSIPPGLTYLWSSYRYVHHAHRVQKKIHFYYTMRQFYGENVTLSRTRNPTLLLPS</sequence>
<dbReference type="OrthoDB" id="6761978at2759"/>
<organism evidence="1 2">
    <name type="scientific">Psylliodes chrysocephalus</name>
    <dbReference type="NCBI Taxonomy" id="3402493"/>
    <lineage>
        <taxon>Eukaryota</taxon>
        <taxon>Metazoa</taxon>
        <taxon>Ecdysozoa</taxon>
        <taxon>Arthropoda</taxon>
        <taxon>Hexapoda</taxon>
        <taxon>Insecta</taxon>
        <taxon>Pterygota</taxon>
        <taxon>Neoptera</taxon>
        <taxon>Endopterygota</taxon>
        <taxon>Coleoptera</taxon>
        <taxon>Polyphaga</taxon>
        <taxon>Cucujiformia</taxon>
        <taxon>Chrysomeloidea</taxon>
        <taxon>Chrysomelidae</taxon>
        <taxon>Galerucinae</taxon>
        <taxon>Alticini</taxon>
        <taxon>Psylliodes</taxon>
    </lineage>
</organism>
<evidence type="ECO:0000313" key="2">
    <source>
        <dbReference type="Proteomes" id="UP001153636"/>
    </source>
</evidence>
<dbReference type="Proteomes" id="UP001153636">
    <property type="component" value="Chromosome 8"/>
</dbReference>
<protein>
    <submittedName>
        <fullName evidence="1">Uncharacterized protein</fullName>
    </submittedName>
</protein>
<dbReference type="InterPro" id="IPR058242">
    <property type="entry name" value="Capsid_partitivirus"/>
</dbReference>
<proteinExistence type="predicted"/>
<keyword evidence="2" id="KW-1185">Reference proteome</keyword>
<name>A0A9P0DDM4_9CUCU</name>
<evidence type="ECO:0000313" key="1">
    <source>
        <dbReference type="EMBL" id="CAH1114828.1"/>
    </source>
</evidence>
<dbReference type="EMBL" id="OV651820">
    <property type="protein sequence ID" value="CAH1114828.1"/>
    <property type="molecule type" value="Genomic_DNA"/>
</dbReference>
<accession>A0A9P0DDM4</accession>
<dbReference type="AlphaFoldDB" id="A0A9P0DDM4"/>